<dbReference type="Gene3D" id="1.10.10.60">
    <property type="entry name" value="Homeodomain-like"/>
    <property type="match status" value="2"/>
</dbReference>
<evidence type="ECO:0000313" key="5">
    <source>
        <dbReference type="EMBL" id="MDR7134194.1"/>
    </source>
</evidence>
<dbReference type="SMART" id="SM00342">
    <property type="entry name" value="HTH_ARAC"/>
    <property type="match status" value="1"/>
</dbReference>
<reference evidence="5 6" key="1">
    <citation type="submission" date="2023-07" db="EMBL/GenBank/DDBJ databases">
        <title>Sorghum-associated microbial communities from plants grown in Nebraska, USA.</title>
        <authorList>
            <person name="Schachtman D."/>
        </authorList>
    </citation>
    <scope>NUCLEOTIDE SEQUENCE [LARGE SCALE GENOMIC DNA]</scope>
    <source>
        <strain evidence="5 6">BE198</strain>
    </source>
</reference>
<dbReference type="InterPro" id="IPR018060">
    <property type="entry name" value="HTH_AraC"/>
</dbReference>
<evidence type="ECO:0000259" key="4">
    <source>
        <dbReference type="PROSITE" id="PS01124"/>
    </source>
</evidence>
<keyword evidence="1" id="KW-0805">Transcription regulation</keyword>
<protein>
    <submittedName>
        <fullName evidence="5">AraC-like DNA-binding protein</fullName>
    </submittedName>
</protein>
<keyword evidence="2" id="KW-0238">DNA-binding</keyword>
<dbReference type="PANTHER" id="PTHR46796">
    <property type="entry name" value="HTH-TYPE TRANSCRIPTIONAL ACTIVATOR RHAS-RELATED"/>
    <property type="match status" value="1"/>
</dbReference>
<feature type="domain" description="HTH araC/xylS-type" evidence="4">
    <location>
        <begin position="71"/>
        <end position="169"/>
    </location>
</feature>
<evidence type="ECO:0000256" key="2">
    <source>
        <dbReference type="ARBA" id="ARBA00023125"/>
    </source>
</evidence>
<evidence type="ECO:0000256" key="3">
    <source>
        <dbReference type="ARBA" id="ARBA00023163"/>
    </source>
</evidence>
<name>A0ABU1W9E4_9GAMM</name>
<sequence length="179" mass="19997">MTIKERSGAHAPLAYEEAAMDMIEVSMIDASWTAPTEARDALHDKAPRDDVPDEVGTALRWGRGLPLGTVARIRDYMLAHIGESISLEALARVACMSRFHFARRFRQSTGCSPMTFLLHVRIQRARSLLEEGESKIADIAAELGFFDQSHFTRTFRRNIGMSPRAYARSCARCAKPVLS</sequence>
<keyword evidence="6" id="KW-1185">Reference proteome</keyword>
<dbReference type="InterPro" id="IPR020449">
    <property type="entry name" value="Tscrpt_reg_AraC-type_HTH"/>
</dbReference>
<dbReference type="SUPFAM" id="SSF46689">
    <property type="entry name" value="Homeodomain-like"/>
    <property type="match status" value="2"/>
</dbReference>
<dbReference type="InterPro" id="IPR050204">
    <property type="entry name" value="AraC_XylS_family_regulators"/>
</dbReference>
<dbReference type="Proteomes" id="UP001251524">
    <property type="component" value="Unassembled WGS sequence"/>
</dbReference>
<dbReference type="InterPro" id="IPR009057">
    <property type="entry name" value="Homeodomain-like_sf"/>
</dbReference>
<dbReference type="Pfam" id="PF12833">
    <property type="entry name" value="HTH_18"/>
    <property type="match status" value="1"/>
</dbReference>
<dbReference type="PROSITE" id="PS00041">
    <property type="entry name" value="HTH_ARAC_FAMILY_1"/>
    <property type="match status" value="1"/>
</dbReference>
<dbReference type="PRINTS" id="PR00032">
    <property type="entry name" value="HTHARAC"/>
</dbReference>
<accession>A0ABU1W9E4</accession>
<keyword evidence="3" id="KW-0804">Transcription</keyword>
<dbReference type="PROSITE" id="PS01124">
    <property type="entry name" value="HTH_ARAC_FAMILY_2"/>
    <property type="match status" value="1"/>
</dbReference>
<evidence type="ECO:0000256" key="1">
    <source>
        <dbReference type="ARBA" id="ARBA00023015"/>
    </source>
</evidence>
<dbReference type="EMBL" id="JAVDVY010000001">
    <property type="protein sequence ID" value="MDR7134194.1"/>
    <property type="molecule type" value="Genomic_DNA"/>
</dbReference>
<comment type="caution">
    <text evidence="5">The sequence shown here is derived from an EMBL/GenBank/DDBJ whole genome shotgun (WGS) entry which is preliminary data.</text>
</comment>
<dbReference type="RefSeq" id="WP_310060035.1">
    <property type="nucleotide sequence ID" value="NZ_JAVDVY010000001.1"/>
</dbReference>
<proteinExistence type="predicted"/>
<gene>
    <name evidence="5" type="ORF">J2X06_001378</name>
</gene>
<evidence type="ECO:0000313" key="6">
    <source>
        <dbReference type="Proteomes" id="UP001251524"/>
    </source>
</evidence>
<organism evidence="5 6">
    <name type="scientific">Lysobacter niastensis</name>
    <dbReference type="NCBI Taxonomy" id="380629"/>
    <lineage>
        <taxon>Bacteria</taxon>
        <taxon>Pseudomonadati</taxon>
        <taxon>Pseudomonadota</taxon>
        <taxon>Gammaproteobacteria</taxon>
        <taxon>Lysobacterales</taxon>
        <taxon>Lysobacteraceae</taxon>
        <taxon>Lysobacter</taxon>
    </lineage>
</organism>
<dbReference type="InterPro" id="IPR018062">
    <property type="entry name" value="HTH_AraC-typ_CS"/>
</dbReference>